<comment type="caution">
    <text evidence="2">The sequence shown here is derived from an EMBL/GenBank/DDBJ whole genome shotgun (WGS) entry which is preliminary data.</text>
</comment>
<protein>
    <submittedName>
        <fullName evidence="2">PEP-CTERM sorting domain-containing protein</fullName>
    </submittedName>
</protein>
<feature type="signal peptide" evidence="1">
    <location>
        <begin position="1"/>
        <end position="18"/>
    </location>
</feature>
<evidence type="ECO:0000313" key="2">
    <source>
        <dbReference type="EMBL" id="MFD2256754.1"/>
    </source>
</evidence>
<name>A0ABW5D9X5_9BACT</name>
<feature type="chain" id="PRO_5046519419" evidence="1">
    <location>
        <begin position="19"/>
        <end position="307"/>
    </location>
</feature>
<evidence type="ECO:0000313" key="3">
    <source>
        <dbReference type="Proteomes" id="UP001597375"/>
    </source>
</evidence>
<keyword evidence="3" id="KW-1185">Reference proteome</keyword>
<organism evidence="2 3">
    <name type="scientific">Luteolibacter algae</name>
    <dbReference type="NCBI Taxonomy" id="454151"/>
    <lineage>
        <taxon>Bacteria</taxon>
        <taxon>Pseudomonadati</taxon>
        <taxon>Verrucomicrobiota</taxon>
        <taxon>Verrucomicrobiia</taxon>
        <taxon>Verrucomicrobiales</taxon>
        <taxon>Verrucomicrobiaceae</taxon>
        <taxon>Luteolibacter</taxon>
    </lineage>
</organism>
<keyword evidence="1" id="KW-0732">Signal</keyword>
<evidence type="ECO:0000256" key="1">
    <source>
        <dbReference type="SAM" id="SignalP"/>
    </source>
</evidence>
<gene>
    <name evidence="2" type="ORF">ACFSSA_08705</name>
</gene>
<accession>A0ABW5D9X5</accession>
<sequence>MKKYLALLLPLTALSAMGGSFSGAAGTSGSEAISKDSIRFLTWANGNLTPQYGTDVSESFKTPSKALGKAVGGSGDIVCLGNGGVITLYFPRAIRDGEGADFAVFENSFSDTFLELAFVDVSSDGVNFFRFPNRSEGTSVVGAFGSVDPTTLSGLAGKHRAGYGTPFDLRDLPESGLLDKMNIRFVRVVDIVGDGSVKDSSGYPIYDPTPTVGSGGFDLEAIGVLNQNEGAFEIVRSEIIASEFLLEWESNPGSEYMIETSETMNEDWEKVGDFLPSFTSGKSGVMLPLDEAPRRFWRVVRKPLTTG</sequence>
<reference evidence="3" key="1">
    <citation type="journal article" date="2019" name="Int. J. Syst. Evol. Microbiol.">
        <title>The Global Catalogue of Microorganisms (GCM) 10K type strain sequencing project: providing services to taxonomists for standard genome sequencing and annotation.</title>
        <authorList>
            <consortium name="The Broad Institute Genomics Platform"/>
            <consortium name="The Broad Institute Genome Sequencing Center for Infectious Disease"/>
            <person name="Wu L."/>
            <person name="Ma J."/>
        </authorList>
    </citation>
    <scope>NUCLEOTIDE SEQUENCE [LARGE SCALE GENOMIC DNA]</scope>
    <source>
        <strain evidence="3">CGMCC 4.7106</strain>
    </source>
</reference>
<dbReference type="EMBL" id="JBHUIT010000012">
    <property type="protein sequence ID" value="MFD2256754.1"/>
    <property type="molecule type" value="Genomic_DNA"/>
</dbReference>
<proteinExistence type="predicted"/>
<dbReference type="RefSeq" id="WP_386820043.1">
    <property type="nucleotide sequence ID" value="NZ_JBHUIT010000012.1"/>
</dbReference>
<dbReference type="Proteomes" id="UP001597375">
    <property type="component" value="Unassembled WGS sequence"/>
</dbReference>